<proteinExistence type="predicted"/>
<dbReference type="Proteomes" id="UP000485880">
    <property type="component" value="Unassembled WGS sequence"/>
</dbReference>
<protein>
    <submittedName>
        <fullName evidence="1">Uncharacterized protein</fullName>
    </submittedName>
</protein>
<dbReference type="AlphaFoldDB" id="A0A8B6M162"/>
<reference evidence="1 2" key="1">
    <citation type="submission" date="2019-05" db="EMBL/GenBank/DDBJ databases">
        <authorList>
            <person name="Farhan Ul Haque M."/>
        </authorList>
    </citation>
    <scope>NUCLEOTIDE SEQUENCE [LARGE SCALE GENOMIC DNA]</scope>
    <source>
        <strain evidence="1">2</strain>
    </source>
</reference>
<keyword evidence="2" id="KW-1185">Reference proteome</keyword>
<dbReference type="EMBL" id="CABFMQ020000002">
    <property type="protein sequence ID" value="VTZ48558.1"/>
    <property type="molecule type" value="Genomic_DNA"/>
</dbReference>
<gene>
    <name evidence="1" type="ORF">MPC4_100001</name>
</gene>
<accession>A0A8B6M162</accession>
<sequence length="132" mass="14929">MRDIKPKGVGARPQQAGQPLDAISLDVASMIDPDAAAEAWERYRRGEANAFSHRIYIGRGVQTFEDIRRRYRLNPEFHATVDRYVQEFERLILELNRDNADETATQTYLNSETGMVYTMLAHASGRLNGLGG</sequence>
<name>A0A8B6M162_METTU</name>
<evidence type="ECO:0000313" key="2">
    <source>
        <dbReference type="Proteomes" id="UP000485880"/>
    </source>
</evidence>
<evidence type="ECO:0000313" key="1">
    <source>
        <dbReference type="EMBL" id="VTZ48558.1"/>
    </source>
</evidence>
<organism evidence="1 2">
    <name type="scientific">Methylocella tundrae</name>
    <dbReference type="NCBI Taxonomy" id="227605"/>
    <lineage>
        <taxon>Bacteria</taxon>
        <taxon>Pseudomonadati</taxon>
        <taxon>Pseudomonadota</taxon>
        <taxon>Alphaproteobacteria</taxon>
        <taxon>Hyphomicrobiales</taxon>
        <taxon>Beijerinckiaceae</taxon>
        <taxon>Methylocella</taxon>
    </lineage>
</organism>
<comment type="caution">
    <text evidence="1">The sequence shown here is derived from an EMBL/GenBank/DDBJ whole genome shotgun (WGS) entry which is preliminary data.</text>
</comment>